<name>A0A6N9T6Z8_9HYPH</name>
<reference evidence="1 2" key="1">
    <citation type="submission" date="2020-01" db="EMBL/GenBank/DDBJ databases">
        <title>Jiella pacifica sp. nov.</title>
        <authorList>
            <person name="Xue Z."/>
            <person name="Zhu S."/>
            <person name="Chen J."/>
            <person name="Yang J."/>
        </authorList>
    </citation>
    <scope>NUCLEOTIDE SEQUENCE [LARGE SCALE GENOMIC DNA]</scope>
    <source>
        <strain evidence="1 2">40Bstr34</strain>
    </source>
</reference>
<accession>A0A6N9T6Z8</accession>
<dbReference type="Gene3D" id="3.40.30.10">
    <property type="entry name" value="Glutaredoxin"/>
    <property type="match status" value="1"/>
</dbReference>
<protein>
    <recommendedName>
        <fullName evidence="3">DSBA-like thioredoxin domain-containing protein</fullName>
    </recommendedName>
</protein>
<sequence>MRADGRLTDPMIEPHLKASRFDVEALQRAYRRDRKPIDALVARNSAQAEAFGFPGTPAYLVGTVAFPGVLTVQDFQQAIRDALAKNG</sequence>
<gene>
    <name evidence="1" type="ORF">GTK09_22250</name>
</gene>
<dbReference type="RefSeq" id="WP_163465597.1">
    <property type="nucleotide sequence ID" value="NZ_JAAAMG010000024.1"/>
</dbReference>
<comment type="caution">
    <text evidence="1">The sequence shown here is derived from an EMBL/GenBank/DDBJ whole genome shotgun (WGS) entry which is preliminary data.</text>
</comment>
<dbReference type="InterPro" id="IPR036249">
    <property type="entry name" value="Thioredoxin-like_sf"/>
</dbReference>
<dbReference type="AlphaFoldDB" id="A0A6N9T6Z8"/>
<proteinExistence type="predicted"/>
<organism evidence="1 2">
    <name type="scientific">Jiella pacifica</name>
    <dbReference type="NCBI Taxonomy" id="2696469"/>
    <lineage>
        <taxon>Bacteria</taxon>
        <taxon>Pseudomonadati</taxon>
        <taxon>Pseudomonadota</taxon>
        <taxon>Alphaproteobacteria</taxon>
        <taxon>Hyphomicrobiales</taxon>
        <taxon>Aurantimonadaceae</taxon>
        <taxon>Jiella</taxon>
    </lineage>
</organism>
<dbReference type="SUPFAM" id="SSF52833">
    <property type="entry name" value="Thioredoxin-like"/>
    <property type="match status" value="1"/>
</dbReference>
<dbReference type="EMBL" id="JAAAMG010000024">
    <property type="protein sequence ID" value="NDW07143.1"/>
    <property type="molecule type" value="Genomic_DNA"/>
</dbReference>
<keyword evidence="2" id="KW-1185">Reference proteome</keyword>
<evidence type="ECO:0008006" key="3">
    <source>
        <dbReference type="Google" id="ProtNLM"/>
    </source>
</evidence>
<evidence type="ECO:0000313" key="1">
    <source>
        <dbReference type="EMBL" id="NDW07143.1"/>
    </source>
</evidence>
<dbReference type="Proteomes" id="UP000469011">
    <property type="component" value="Unassembled WGS sequence"/>
</dbReference>
<evidence type="ECO:0000313" key="2">
    <source>
        <dbReference type="Proteomes" id="UP000469011"/>
    </source>
</evidence>